<dbReference type="AlphaFoldDB" id="A0AAV7V0W2"/>
<accession>A0AAV7V0W2</accession>
<reference evidence="1" key="1">
    <citation type="journal article" date="2022" name="bioRxiv">
        <title>Sequencing and chromosome-scale assembly of the giantPleurodeles waltlgenome.</title>
        <authorList>
            <person name="Brown T."/>
            <person name="Elewa A."/>
            <person name="Iarovenko S."/>
            <person name="Subramanian E."/>
            <person name="Araus A.J."/>
            <person name="Petzold A."/>
            <person name="Susuki M."/>
            <person name="Suzuki K.-i.T."/>
            <person name="Hayashi T."/>
            <person name="Toyoda A."/>
            <person name="Oliveira C."/>
            <person name="Osipova E."/>
            <person name="Leigh N.D."/>
            <person name="Simon A."/>
            <person name="Yun M.H."/>
        </authorList>
    </citation>
    <scope>NUCLEOTIDE SEQUENCE</scope>
    <source>
        <strain evidence="1">20211129_DDA</strain>
        <tissue evidence="1">Liver</tissue>
    </source>
</reference>
<evidence type="ECO:0000313" key="2">
    <source>
        <dbReference type="Proteomes" id="UP001066276"/>
    </source>
</evidence>
<keyword evidence="2" id="KW-1185">Reference proteome</keyword>
<proteinExistence type="predicted"/>
<evidence type="ECO:0000313" key="1">
    <source>
        <dbReference type="EMBL" id="KAJ1195033.1"/>
    </source>
</evidence>
<protein>
    <submittedName>
        <fullName evidence="1">Uncharacterized protein</fullName>
    </submittedName>
</protein>
<dbReference type="Proteomes" id="UP001066276">
    <property type="component" value="Chromosome 2_2"/>
</dbReference>
<organism evidence="1 2">
    <name type="scientific">Pleurodeles waltl</name>
    <name type="common">Iberian ribbed newt</name>
    <dbReference type="NCBI Taxonomy" id="8319"/>
    <lineage>
        <taxon>Eukaryota</taxon>
        <taxon>Metazoa</taxon>
        <taxon>Chordata</taxon>
        <taxon>Craniata</taxon>
        <taxon>Vertebrata</taxon>
        <taxon>Euteleostomi</taxon>
        <taxon>Amphibia</taxon>
        <taxon>Batrachia</taxon>
        <taxon>Caudata</taxon>
        <taxon>Salamandroidea</taxon>
        <taxon>Salamandridae</taxon>
        <taxon>Pleurodelinae</taxon>
        <taxon>Pleurodeles</taxon>
    </lineage>
</organism>
<comment type="caution">
    <text evidence="1">The sequence shown here is derived from an EMBL/GenBank/DDBJ whole genome shotgun (WGS) entry which is preliminary data.</text>
</comment>
<sequence>MAGARYAWVTLPKELHAWWLDVGGLGLQDLGIGPTPLAWIGGAAIYPRGEQRSTGWQRRPEDIGLCACLYLLGTEWTQAEVRTCSARLSLHCWGRAEPGPGVTFQDLQDTEKVLLGACPTRPLALDCLGPGSPVLLDAWPRETRPCRFKIH</sequence>
<dbReference type="EMBL" id="JANPWB010000004">
    <property type="protein sequence ID" value="KAJ1195033.1"/>
    <property type="molecule type" value="Genomic_DNA"/>
</dbReference>
<gene>
    <name evidence="1" type="ORF">NDU88_004316</name>
</gene>
<name>A0AAV7V0W2_PLEWA</name>